<protein>
    <submittedName>
        <fullName evidence="7">ATP synthase subunit I</fullName>
    </submittedName>
</protein>
<comment type="subcellular location">
    <subcellularLocation>
        <location evidence="1">Cell membrane</location>
        <topology evidence="1">Multi-pass membrane protein</topology>
    </subcellularLocation>
</comment>
<evidence type="ECO:0000256" key="5">
    <source>
        <dbReference type="ARBA" id="ARBA00023136"/>
    </source>
</evidence>
<feature type="transmembrane region" description="Helical" evidence="6">
    <location>
        <begin position="74"/>
        <end position="91"/>
    </location>
</feature>
<evidence type="ECO:0000256" key="4">
    <source>
        <dbReference type="ARBA" id="ARBA00022989"/>
    </source>
</evidence>
<dbReference type="InterPro" id="IPR039072">
    <property type="entry name" value="ATP_synth_I_Bacilli"/>
</dbReference>
<dbReference type="InterPro" id="IPR005598">
    <property type="entry name" value="ATP_synth_I"/>
</dbReference>
<organism evidence="7 8">
    <name type="scientific">Pallidibacillus thermolactis</name>
    <dbReference type="NCBI Taxonomy" id="251051"/>
    <lineage>
        <taxon>Bacteria</taxon>
        <taxon>Bacillati</taxon>
        <taxon>Bacillota</taxon>
        <taxon>Bacilli</taxon>
        <taxon>Bacillales</taxon>
        <taxon>Bacillaceae</taxon>
        <taxon>Pallidibacillus</taxon>
    </lineage>
</organism>
<dbReference type="EMBL" id="JAOUSE010000014">
    <property type="protein sequence ID" value="MCU9594138.1"/>
    <property type="molecule type" value="Genomic_DNA"/>
</dbReference>
<feature type="transmembrane region" description="Helical" evidence="6">
    <location>
        <begin position="12"/>
        <end position="28"/>
    </location>
</feature>
<evidence type="ECO:0000256" key="2">
    <source>
        <dbReference type="ARBA" id="ARBA00022475"/>
    </source>
</evidence>
<accession>A0ABT2WEN5</accession>
<sequence length="128" mass="14663">MPDIGNLFKKYKQFLFYLLALLVLGWGFTPYKTIFLGLILGTTVSFINLWLLYKKTIKFSEAVKYGKKIYSIGTLSRFAYAALAILIAMKFPNYFNIIATVIGLLASVGVVFAEFFIMFITKRSQEER</sequence>
<keyword evidence="5 6" id="KW-0472">Membrane</keyword>
<evidence type="ECO:0000256" key="3">
    <source>
        <dbReference type="ARBA" id="ARBA00022692"/>
    </source>
</evidence>
<reference evidence="7 8" key="1">
    <citation type="submission" date="2022-10" db="EMBL/GenBank/DDBJ databases">
        <title>Description of Fervidibacillus gen. nov. in the family Fervidibacillaceae fam. nov. with two species, Fervidibacillus albus sp. nov., and Fervidibacillus halotolerans sp. nov., isolated from tidal flat sediments.</title>
        <authorList>
            <person name="Kwon K.K."/>
            <person name="Yang S.-H."/>
        </authorList>
    </citation>
    <scope>NUCLEOTIDE SEQUENCE [LARGE SCALE GENOMIC DNA]</scope>
    <source>
        <strain evidence="7 8">DSM 23332</strain>
    </source>
</reference>
<evidence type="ECO:0000313" key="7">
    <source>
        <dbReference type="EMBL" id="MCU9594138.1"/>
    </source>
</evidence>
<name>A0ABT2WEN5_9BACI</name>
<proteinExistence type="predicted"/>
<dbReference type="RefSeq" id="WP_173660945.1">
    <property type="nucleotide sequence ID" value="NZ_JAOUSE010000014.1"/>
</dbReference>
<dbReference type="PANTHER" id="PTHR40035:SF1">
    <property type="entry name" value="ATP SYNTHASE PROTEIN I"/>
    <property type="match status" value="1"/>
</dbReference>
<evidence type="ECO:0000256" key="6">
    <source>
        <dbReference type="SAM" id="Phobius"/>
    </source>
</evidence>
<feature type="transmembrane region" description="Helical" evidence="6">
    <location>
        <begin position="97"/>
        <end position="120"/>
    </location>
</feature>
<dbReference type="Proteomes" id="UP001208656">
    <property type="component" value="Unassembled WGS sequence"/>
</dbReference>
<dbReference type="Pfam" id="PF03899">
    <property type="entry name" value="ATP-synt_I"/>
    <property type="match status" value="1"/>
</dbReference>
<dbReference type="PANTHER" id="PTHR40035">
    <property type="entry name" value="ATP SYNTHASE PROTEIN I"/>
    <property type="match status" value="1"/>
</dbReference>
<keyword evidence="3 6" id="KW-0812">Transmembrane</keyword>
<keyword evidence="8" id="KW-1185">Reference proteome</keyword>
<evidence type="ECO:0000256" key="1">
    <source>
        <dbReference type="ARBA" id="ARBA00004651"/>
    </source>
</evidence>
<gene>
    <name evidence="7" type="ORF">OEV82_06685</name>
</gene>
<keyword evidence="4 6" id="KW-1133">Transmembrane helix</keyword>
<evidence type="ECO:0000313" key="8">
    <source>
        <dbReference type="Proteomes" id="UP001208656"/>
    </source>
</evidence>
<keyword evidence="2" id="KW-1003">Cell membrane</keyword>
<comment type="caution">
    <text evidence="7">The sequence shown here is derived from an EMBL/GenBank/DDBJ whole genome shotgun (WGS) entry which is preliminary data.</text>
</comment>
<feature type="transmembrane region" description="Helical" evidence="6">
    <location>
        <begin position="34"/>
        <end position="53"/>
    </location>
</feature>